<protein>
    <recommendedName>
        <fullName evidence="9">Major facilitator superfamily (MFS) profile domain-containing protein</fullName>
    </recommendedName>
</protein>
<dbReference type="InterPro" id="IPR011701">
    <property type="entry name" value="MFS"/>
</dbReference>
<dbReference type="SUPFAM" id="SSF103473">
    <property type="entry name" value="MFS general substrate transporter"/>
    <property type="match status" value="1"/>
</dbReference>
<keyword evidence="4" id="KW-0769">Symport</keyword>
<dbReference type="Pfam" id="PF07690">
    <property type="entry name" value="MFS_1"/>
    <property type="match status" value="1"/>
</dbReference>
<feature type="transmembrane region" description="Helical" evidence="8">
    <location>
        <begin position="116"/>
        <end position="136"/>
    </location>
</feature>
<accession>A0A834MMI3</accession>
<feature type="transmembrane region" description="Helical" evidence="8">
    <location>
        <begin position="191"/>
        <end position="208"/>
    </location>
</feature>
<evidence type="ECO:0000256" key="8">
    <source>
        <dbReference type="SAM" id="Phobius"/>
    </source>
</evidence>
<feature type="transmembrane region" description="Helical" evidence="8">
    <location>
        <begin position="379"/>
        <end position="400"/>
    </location>
</feature>
<dbReference type="AlphaFoldDB" id="A0A834MMI3"/>
<dbReference type="EMBL" id="JAACXV010000040">
    <property type="protein sequence ID" value="KAF7285945.1"/>
    <property type="molecule type" value="Genomic_DNA"/>
</dbReference>
<evidence type="ECO:0000256" key="2">
    <source>
        <dbReference type="ARBA" id="ARBA00022448"/>
    </source>
</evidence>
<dbReference type="OrthoDB" id="2985014at2759"/>
<reference evidence="10" key="1">
    <citation type="submission" date="2020-08" db="EMBL/GenBank/DDBJ databases">
        <title>Genome sequencing and assembly of the red palm weevil Rhynchophorus ferrugineus.</title>
        <authorList>
            <person name="Dias G.B."/>
            <person name="Bergman C.M."/>
            <person name="Manee M."/>
        </authorList>
    </citation>
    <scope>NUCLEOTIDE SEQUENCE</scope>
    <source>
        <strain evidence="10">AA-2017</strain>
        <tissue evidence="10">Whole larva</tissue>
    </source>
</reference>
<evidence type="ECO:0000313" key="11">
    <source>
        <dbReference type="Proteomes" id="UP000625711"/>
    </source>
</evidence>
<feature type="transmembrane region" description="Helical" evidence="8">
    <location>
        <begin position="215"/>
        <end position="234"/>
    </location>
</feature>
<comment type="caution">
    <text evidence="10">The sequence shown here is derived from an EMBL/GenBank/DDBJ whole genome shotgun (WGS) entry which is preliminary data.</text>
</comment>
<keyword evidence="5 8" id="KW-1133">Transmembrane helix</keyword>
<proteinExistence type="predicted"/>
<name>A0A834MMI3_RHYFE</name>
<dbReference type="Gene3D" id="1.20.1250.20">
    <property type="entry name" value="MFS general substrate transporter like domains"/>
    <property type="match status" value="2"/>
</dbReference>
<feature type="transmembrane region" description="Helical" evidence="8">
    <location>
        <begin position="412"/>
        <end position="436"/>
    </location>
</feature>
<feature type="domain" description="Major facilitator superfamily (MFS) profile" evidence="9">
    <location>
        <begin position="43"/>
        <end position="471"/>
    </location>
</feature>
<evidence type="ECO:0000256" key="6">
    <source>
        <dbReference type="ARBA" id="ARBA00023136"/>
    </source>
</evidence>
<feature type="region of interest" description="Disordered" evidence="7">
    <location>
        <begin position="1"/>
        <end position="33"/>
    </location>
</feature>
<evidence type="ECO:0000313" key="10">
    <source>
        <dbReference type="EMBL" id="KAF7285945.1"/>
    </source>
</evidence>
<feature type="transmembrane region" description="Helical" evidence="8">
    <location>
        <begin position="316"/>
        <end position="333"/>
    </location>
</feature>
<dbReference type="FunFam" id="1.20.1250.20:FF:000003">
    <property type="entry name" value="Solute carrier family 17 member 3"/>
    <property type="match status" value="1"/>
</dbReference>
<evidence type="ECO:0000259" key="9">
    <source>
        <dbReference type="PROSITE" id="PS50850"/>
    </source>
</evidence>
<feature type="transmembrane region" description="Helical" evidence="8">
    <location>
        <begin position="87"/>
        <end position="109"/>
    </location>
</feature>
<evidence type="ECO:0000256" key="1">
    <source>
        <dbReference type="ARBA" id="ARBA00004141"/>
    </source>
</evidence>
<dbReference type="FunFam" id="1.20.1250.20:FF:000423">
    <property type="entry name" value="Putative inorganic phosphate cotransporter-like Protein"/>
    <property type="match status" value="1"/>
</dbReference>
<keyword evidence="11" id="KW-1185">Reference proteome</keyword>
<dbReference type="PROSITE" id="PS50850">
    <property type="entry name" value="MFS"/>
    <property type="match status" value="1"/>
</dbReference>
<dbReference type="InterPro" id="IPR036259">
    <property type="entry name" value="MFS_trans_sf"/>
</dbReference>
<dbReference type="GO" id="GO:0006820">
    <property type="term" value="P:monoatomic anion transport"/>
    <property type="evidence" value="ECO:0007669"/>
    <property type="project" value="TreeGrafter"/>
</dbReference>
<keyword evidence="3 8" id="KW-0812">Transmembrane</keyword>
<gene>
    <name evidence="10" type="ORF">GWI33_008917</name>
</gene>
<dbReference type="GO" id="GO:0015293">
    <property type="term" value="F:symporter activity"/>
    <property type="evidence" value="ECO:0007669"/>
    <property type="project" value="UniProtKB-KW"/>
</dbReference>
<evidence type="ECO:0000256" key="5">
    <source>
        <dbReference type="ARBA" id="ARBA00022989"/>
    </source>
</evidence>
<dbReference type="Proteomes" id="UP000625711">
    <property type="component" value="Unassembled WGS sequence"/>
</dbReference>
<sequence>MNESKEKEAYGQQNQDKPQHFEKNVTKTTSKKGPKFGSRHVQIILMLFGLIFAIAMRTNLSVAIVSMTANSTNASSVPTYDWDSANVSYILSSFFWSYIWLQVLAGYLGKTYGHKYFLLCAYSINCCGSLLIPLAAEHFGYIGVIGCRILQGFGQSFLYPSATVILGKWAPVEERSTLSNFMFSGECNYDGVYIGTIMGSLITGYFCDSSLGWPYAFYFFGTLGGVWAIIWSIFGQNSPASDPKISSEEKKYIQASLNQEDNLNIPVPWKKIFTCIPFYALLLWTFSSTWCYSMIMTEIPTYLSKVMNYDVKSSGMVSSIPTAMTLITILIIGPLSDWIISNNYLRLVTTRRIFTAIASYGQASCLLILSYINSSQAHLSILILSLNGVFISGALVGASVGHLDLSPRFAGIMHGFINGCSQCFSIAAPLITNWFVTDVTNASMWKKLFIFSSIFHAIGATIYMVFVSATRQPWDGPESRNAKTKKISVVSLSGL</sequence>
<comment type="subcellular location">
    <subcellularLocation>
        <location evidence="1">Membrane</location>
        <topology evidence="1">Multi-pass membrane protein</topology>
    </subcellularLocation>
</comment>
<evidence type="ECO:0000256" key="3">
    <source>
        <dbReference type="ARBA" id="ARBA00022692"/>
    </source>
</evidence>
<dbReference type="PANTHER" id="PTHR11662">
    <property type="entry name" value="SOLUTE CARRIER FAMILY 17"/>
    <property type="match status" value="1"/>
</dbReference>
<keyword evidence="2" id="KW-0813">Transport</keyword>
<dbReference type="PANTHER" id="PTHR11662:SF280">
    <property type="entry name" value="FI21844P1-RELATED"/>
    <property type="match status" value="1"/>
</dbReference>
<keyword evidence="6 8" id="KW-0472">Membrane</keyword>
<dbReference type="InterPro" id="IPR050382">
    <property type="entry name" value="MFS_Na/Anion_cotransporter"/>
</dbReference>
<feature type="transmembrane region" description="Helical" evidence="8">
    <location>
        <begin position="276"/>
        <end position="295"/>
    </location>
</feature>
<feature type="transmembrane region" description="Helical" evidence="8">
    <location>
        <begin position="353"/>
        <end position="372"/>
    </location>
</feature>
<dbReference type="GO" id="GO:0016020">
    <property type="term" value="C:membrane"/>
    <property type="evidence" value="ECO:0007669"/>
    <property type="project" value="UniProtKB-SubCell"/>
</dbReference>
<evidence type="ECO:0000256" key="7">
    <source>
        <dbReference type="SAM" id="MobiDB-lite"/>
    </source>
</evidence>
<evidence type="ECO:0000256" key="4">
    <source>
        <dbReference type="ARBA" id="ARBA00022847"/>
    </source>
</evidence>
<feature type="transmembrane region" description="Helical" evidence="8">
    <location>
        <begin position="41"/>
        <end position="67"/>
    </location>
</feature>
<feature type="transmembrane region" description="Helical" evidence="8">
    <location>
        <begin position="448"/>
        <end position="469"/>
    </location>
</feature>
<dbReference type="InterPro" id="IPR020846">
    <property type="entry name" value="MFS_dom"/>
</dbReference>
<organism evidence="10 11">
    <name type="scientific">Rhynchophorus ferrugineus</name>
    <name type="common">Red palm weevil</name>
    <name type="synonym">Curculio ferrugineus</name>
    <dbReference type="NCBI Taxonomy" id="354439"/>
    <lineage>
        <taxon>Eukaryota</taxon>
        <taxon>Metazoa</taxon>
        <taxon>Ecdysozoa</taxon>
        <taxon>Arthropoda</taxon>
        <taxon>Hexapoda</taxon>
        <taxon>Insecta</taxon>
        <taxon>Pterygota</taxon>
        <taxon>Neoptera</taxon>
        <taxon>Endopterygota</taxon>
        <taxon>Coleoptera</taxon>
        <taxon>Polyphaga</taxon>
        <taxon>Cucujiformia</taxon>
        <taxon>Curculionidae</taxon>
        <taxon>Dryophthorinae</taxon>
        <taxon>Rhynchophorus</taxon>
    </lineage>
</organism>